<accession>D6W9B4</accession>
<dbReference type="EMBL" id="KQ971312">
    <property type="protein sequence ID" value="EEZ98473.2"/>
    <property type="molecule type" value="Genomic_DNA"/>
</dbReference>
<evidence type="ECO:0000256" key="1">
    <source>
        <dbReference type="ARBA" id="ARBA00022723"/>
    </source>
</evidence>
<keyword evidence="3" id="KW-0862">Zinc</keyword>
<evidence type="ECO:0000256" key="3">
    <source>
        <dbReference type="ARBA" id="ARBA00022833"/>
    </source>
</evidence>
<dbReference type="InterPro" id="IPR022776">
    <property type="entry name" value="TRM13/UPF0224_CHHC_Znf_dom"/>
</dbReference>
<evidence type="ECO:0000256" key="2">
    <source>
        <dbReference type="ARBA" id="ARBA00022771"/>
    </source>
</evidence>
<keyword evidence="1" id="KW-0479">Metal-binding</keyword>
<sequence length="196" mass="23013">MEDLYDPEEKILCPYNKSHHIRRCKMAFHLVKCKKNFGEQKMIPCDFNATHMIPEPELRYHHQICCDRKKVEAPIVAAQKKSNRFPIPKIDVAVEESWDDLNVPTYDPKAYSEKSNVLRHLDVESSAKRREFRLNERARLSQLSENTPAQSQTYTVQLPQHRPVTNITENKINRANIQERISAQGKKPFLQFNKNE</sequence>
<dbReference type="eggNOG" id="KOG4376">
    <property type="taxonomic scope" value="Eukaryota"/>
</dbReference>
<feature type="domain" description="CHHC U11-48K-type" evidence="4">
    <location>
        <begin position="42"/>
        <end position="69"/>
    </location>
</feature>
<dbReference type="AlphaFoldDB" id="D6W9B4"/>
<dbReference type="Pfam" id="PF05253">
    <property type="entry name" value="zf-U11-48K"/>
    <property type="match status" value="2"/>
</dbReference>
<keyword evidence="2" id="KW-0863">Zinc-finger</keyword>
<evidence type="ECO:0000259" key="4">
    <source>
        <dbReference type="PROSITE" id="PS51800"/>
    </source>
</evidence>
<reference evidence="5 6" key="1">
    <citation type="journal article" date="2008" name="Nature">
        <title>The genome of the model beetle and pest Tribolium castaneum.</title>
        <authorList>
            <consortium name="Tribolium Genome Sequencing Consortium"/>
            <person name="Richards S."/>
            <person name="Gibbs R.A."/>
            <person name="Weinstock G.M."/>
            <person name="Brown S.J."/>
            <person name="Denell R."/>
            <person name="Beeman R.W."/>
            <person name="Gibbs R."/>
            <person name="Beeman R.W."/>
            <person name="Brown S.J."/>
            <person name="Bucher G."/>
            <person name="Friedrich M."/>
            <person name="Grimmelikhuijzen C.J."/>
            <person name="Klingler M."/>
            <person name="Lorenzen M."/>
            <person name="Richards S."/>
            <person name="Roth S."/>
            <person name="Schroder R."/>
            <person name="Tautz D."/>
            <person name="Zdobnov E.M."/>
            <person name="Muzny D."/>
            <person name="Gibbs R.A."/>
            <person name="Weinstock G.M."/>
            <person name="Attaway T."/>
            <person name="Bell S."/>
            <person name="Buhay C.J."/>
            <person name="Chandrabose M.N."/>
            <person name="Chavez D."/>
            <person name="Clerk-Blankenburg K.P."/>
            <person name="Cree A."/>
            <person name="Dao M."/>
            <person name="Davis C."/>
            <person name="Chacko J."/>
            <person name="Dinh H."/>
            <person name="Dugan-Rocha S."/>
            <person name="Fowler G."/>
            <person name="Garner T.T."/>
            <person name="Garnes J."/>
            <person name="Gnirke A."/>
            <person name="Hawes A."/>
            <person name="Hernandez J."/>
            <person name="Hines S."/>
            <person name="Holder M."/>
            <person name="Hume J."/>
            <person name="Jhangiani S.N."/>
            <person name="Joshi V."/>
            <person name="Khan Z.M."/>
            <person name="Jackson L."/>
            <person name="Kovar C."/>
            <person name="Kowis A."/>
            <person name="Lee S."/>
            <person name="Lewis L.R."/>
            <person name="Margolis J."/>
            <person name="Morgan M."/>
            <person name="Nazareth L.V."/>
            <person name="Nguyen N."/>
            <person name="Okwuonu G."/>
            <person name="Parker D."/>
            <person name="Richards S."/>
            <person name="Ruiz S.J."/>
            <person name="Santibanez J."/>
            <person name="Savard J."/>
            <person name="Scherer S.E."/>
            <person name="Schneider B."/>
            <person name="Sodergren E."/>
            <person name="Tautz D."/>
            <person name="Vattahil S."/>
            <person name="Villasana D."/>
            <person name="White C.S."/>
            <person name="Wright R."/>
            <person name="Park Y."/>
            <person name="Beeman R.W."/>
            <person name="Lord J."/>
            <person name="Oppert B."/>
            <person name="Lorenzen M."/>
            <person name="Brown S."/>
            <person name="Wang L."/>
            <person name="Savard J."/>
            <person name="Tautz D."/>
            <person name="Richards S."/>
            <person name="Weinstock G."/>
            <person name="Gibbs R.A."/>
            <person name="Liu Y."/>
            <person name="Worley K."/>
            <person name="Weinstock G."/>
            <person name="Elsik C.G."/>
            <person name="Reese J.T."/>
            <person name="Elhaik E."/>
            <person name="Landan G."/>
            <person name="Graur D."/>
            <person name="Arensburger P."/>
            <person name="Atkinson P."/>
            <person name="Beeman R.W."/>
            <person name="Beidler J."/>
            <person name="Brown S.J."/>
            <person name="Demuth J.P."/>
            <person name="Drury D.W."/>
            <person name="Du Y.Z."/>
            <person name="Fujiwara H."/>
            <person name="Lorenzen M."/>
            <person name="Maselli V."/>
            <person name="Osanai M."/>
            <person name="Park Y."/>
            <person name="Robertson H.M."/>
            <person name="Tu Z."/>
            <person name="Wang J.J."/>
            <person name="Wang S."/>
            <person name="Richards S."/>
            <person name="Song H."/>
            <person name="Zhang L."/>
            <person name="Sodergren E."/>
            <person name="Werner D."/>
            <person name="Stanke M."/>
            <person name="Morgenstern B."/>
            <person name="Solovyev V."/>
            <person name="Kosarev P."/>
            <person name="Brown G."/>
            <person name="Chen H.C."/>
            <person name="Ermolaeva O."/>
            <person name="Hlavina W."/>
            <person name="Kapustin Y."/>
            <person name="Kiryutin B."/>
            <person name="Kitts P."/>
            <person name="Maglott D."/>
            <person name="Pruitt K."/>
            <person name="Sapojnikov V."/>
            <person name="Souvorov A."/>
            <person name="Mackey A.J."/>
            <person name="Waterhouse R.M."/>
            <person name="Wyder S."/>
            <person name="Zdobnov E.M."/>
            <person name="Zdobnov E.M."/>
            <person name="Wyder S."/>
            <person name="Kriventseva E.V."/>
            <person name="Kadowaki T."/>
            <person name="Bork P."/>
            <person name="Aranda M."/>
            <person name="Bao R."/>
            <person name="Beermann A."/>
            <person name="Berns N."/>
            <person name="Bolognesi R."/>
            <person name="Bonneton F."/>
            <person name="Bopp D."/>
            <person name="Brown S.J."/>
            <person name="Bucher G."/>
            <person name="Butts T."/>
            <person name="Chaumot A."/>
            <person name="Denell R.E."/>
            <person name="Ferrier D.E."/>
            <person name="Friedrich M."/>
            <person name="Gordon C.M."/>
            <person name="Jindra M."/>
            <person name="Klingler M."/>
            <person name="Lan Q."/>
            <person name="Lattorff H.M."/>
            <person name="Laudet V."/>
            <person name="von Levetsow C."/>
            <person name="Liu Z."/>
            <person name="Lutz R."/>
            <person name="Lynch J.A."/>
            <person name="da Fonseca R.N."/>
            <person name="Posnien N."/>
            <person name="Reuter R."/>
            <person name="Roth S."/>
            <person name="Savard J."/>
            <person name="Schinko J.B."/>
            <person name="Schmitt C."/>
            <person name="Schoppmeier M."/>
            <person name="Schroder R."/>
            <person name="Shippy T.D."/>
            <person name="Simonnet F."/>
            <person name="Marques-Souza H."/>
            <person name="Tautz D."/>
            <person name="Tomoyasu Y."/>
            <person name="Trauner J."/>
            <person name="Van der Zee M."/>
            <person name="Vervoort M."/>
            <person name="Wittkopp N."/>
            <person name="Wimmer E.A."/>
            <person name="Yang X."/>
            <person name="Jones A.K."/>
            <person name="Sattelle D.B."/>
            <person name="Ebert P.R."/>
            <person name="Nelson D."/>
            <person name="Scott J.G."/>
            <person name="Beeman R.W."/>
            <person name="Muthukrishnan S."/>
            <person name="Kramer K.J."/>
            <person name="Arakane Y."/>
            <person name="Beeman R.W."/>
            <person name="Zhu Q."/>
            <person name="Hogenkamp D."/>
            <person name="Dixit R."/>
            <person name="Oppert B."/>
            <person name="Jiang H."/>
            <person name="Zou Z."/>
            <person name="Marshall J."/>
            <person name="Elpidina E."/>
            <person name="Vinokurov K."/>
            <person name="Oppert C."/>
            <person name="Zou Z."/>
            <person name="Evans J."/>
            <person name="Lu Z."/>
            <person name="Zhao P."/>
            <person name="Sumathipala N."/>
            <person name="Altincicek B."/>
            <person name="Vilcinskas A."/>
            <person name="Williams M."/>
            <person name="Hultmark D."/>
            <person name="Hetru C."/>
            <person name="Jiang H."/>
            <person name="Grimmelikhuijzen C.J."/>
            <person name="Hauser F."/>
            <person name="Cazzamali G."/>
            <person name="Williamson M."/>
            <person name="Park Y."/>
            <person name="Li B."/>
            <person name="Tanaka Y."/>
            <person name="Predel R."/>
            <person name="Neupert S."/>
            <person name="Schachtner J."/>
            <person name="Verleyen P."/>
            <person name="Raible F."/>
            <person name="Bork P."/>
            <person name="Friedrich M."/>
            <person name="Walden K.K."/>
            <person name="Robertson H.M."/>
            <person name="Angeli S."/>
            <person name="Foret S."/>
            <person name="Bucher G."/>
            <person name="Schuetz S."/>
            <person name="Maleszka R."/>
            <person name="Wimmer E.A."/>
            <person name="Beeman R.W."/>
            <person name="Lorenzen M."/>
            <person name="Tomoyasu Y."/>
            <person name="Miller S.C."/>
            <person name="Grossmann D."/>
            <person name="Bucher G."/>
        </authorList>
    </citation>
    <scope>NUCLEOTIDE SEQUENCE [LARGE SCALE GENOMIC DNA]</scope>
    <source>
        <strain evidence="5 6">Georgia GA2</strain>
    </source>
</reference>
<dbReference type="PANTHER" id="PTHR21402:SF5">
    <property type="entry name" value="GAMETOCYTE SPECIFIC FACTOR 1"/>
    <property type="match status" value="1"/>
</dbReference>
<dbReference type="InterPro" id="IPR036236">
    <property type="entry name" value="Znf_C2H2_sf"/>
</dbReference>
<protein>
    <submittedName>
        <fullName evidence="5">Protein D7-like Protein</fullName>
    </submittedName>
</protein>
<dbReference type="OMA" id="PFNTTHM"/>
<proteinExistence type="predicted"/>
<dbReference type="HOGENOM" id="CLU_105561_0_0_1"/>
<name>D6W9B4_TRICA</name>
<dbReference type="PANTHER" id="PTHR21402">
    <property type="entry name" value="GAMETOCYTE SPECIFIC FACTOR 1-RELATED"/>
    <property type="match status" value="1"/>
</dbReference>
<evidence type="ECO:0000313" key="6">
    <source>
        <dbReference type="Proteomes" id="UP000007266"/>
    </source>
</evidence>
<dbReference type="Proteomes" id="UP000007266">
    <property type="component" value="Linkage group 2"/>
</dbReference>
<reference evidence="5 6" key="2">
    <citation type="journal article" date="2010" name="Nucleic Acids Res.">
        <title>BeetleBase in 2010: revisions to provide comprehensive genomic information for Tribolium castaneum.</title>
        <authorList>
            <person name="Kim H.S."/>
            <person name="Murphy T."/>
            <person name="Xia J."/>
            <person name="Caragea D."/>
            <person name="Park Y."/>
            <person name="Beeman R.W."/>
            <person name="Lorenzen M.D."/>
            <person name="Butcher S."/>
            <person name="Manak J.R."/>
            <person name="Brown S.J."/>
        </authorList>
    </citation>
    <scope>GENOME REANNOTATION</scope>
    <source>
        <strain evidence="5 6">Georgia GA2</strain>
    </source>
</reference>
<gene>
    <name evidence="5" type="primary">AUGUSTUS-3.0.2_00965</name>
    <name evidence="5" type="ORF">TcasGA2_TC000965</name>
</gene>
<feature type="domain" description="CHHC U11-48K-type" evidence="4">
    <location>
        <begin position="10"/>
        <end position="37"/>
    </location>
</feature>
<dbReference type="KEGG" id="tca:100141657"/>
<organism evidence="5 6">
    <name type="scientific">Tribolium castaneum</name>
    <name type="common">Red flour beetle</name>
    <dbReference type="NCBI Taxonomy" id="7070"/>
    <lineage>
        <taxon>Eukaryota</taxon>
        <taxon>Metazoa</taxon>
        <taxon>Ecdysozoa</taxon>
        <taxon>Arthropoda</taxon>
        <taxon>Hexapoda</taxon>
        <taxon>Insecta</taxon>
        <taxon>Pterygota</taxon>
        <taxon>Neoptera</taxon>
        <taxon>Endopterygota</taxon>
        <taxon>Coleoptera</taxon>
        <taxon>Polyphaga</taxon>
        <taxon>Cucujiformia</taxon>
        <taxon>Tenebrionidae</taxon>
        <taxon>Tenebrionidae incertae sedis</taxon>
        <taxon>Tribolium</taxon>
    </lineage>
</organism>
<dbReference type="InterPro" id="IPR051591">
    <property type="entry name" value="UPF0224_FAM112_RNA_Proc"/>
</dbReference>
<dbReference type="OrthoDB" id="5839404at2759"/>
<keyword evidence="6" id="KW-1185">Reference proteome</keyword>
<evidence type="ECO:0000313" key="5">
    <source>
        <dbReference type="EMBL" id="EEZ98473.2"/>
    </source>
</evidence>
<dbReference type="SUPFAM" id="SSF57667">
    <property type="entry name" value="beta-beta-alpha zinc fingers"/>
    <property type="match status" value="1"/>
</dbReference>
<dbReference type="GO" id="GO:0008270">
    <property type="term" value="F:zinc ion binding"/>
    <property type="evidence" value="ECO:0007669"/>
    <property type="project" value="UniProtKB-KW"/>
</dbReference>
<dbReference type="PROSITE" id="PS51800">
    <property type="entry name" value="ZF_CHHC_U11_48K"/>
    <property type="match status" value="2"/>
</dbReference>